<comment type="caution">
    <text evidence="1">The sequence shown here is derived from an EMBL/GenBank/DDBJ whole genome shotgun (WGS) entry which is preliminary data.</text>
</comment>
<organism evidence="1 2">
    <name type="scientific">Streblomastix strix</name>
    <dbReference type="NCBI Taxonomy" id="222440"/>
    <lineage>
        <taxon>Eukaryota</taxon>
        <taxon>Metamonada</taxon>
        <taxon>Preaxostyla</taxon>
        <taxon>Oxymonadida</taxon>
        <taxon>Streblomastigidae</taxon>
        <taxon>Streblomastix</taxon>
    </lineage>
</organism>
<evidence type="ECO:0000313" key="1">
    <source>
        <dbReference type="EMBL" id="KAA6358414.1"/>
    </source>
</evidence>
<dbReference type="AlphaFoldDB" id="A0A5J4TJ36"/>
<evidence type="ECO:0000313" key="2">
    <source>
        <dbReference type="Proteomes" id="UP000324800"/>
    </source>
</evidence>
<gene>
    <name evidence="1" type="ORF">EZS28_046059</name>
</gene>
<protein>
    <submittedName>
        <fullName evidence="1">Uncharacterized protein</fullName>
    </submittedName>
</protein>
<sequence length="124" mass="14485">MTVQLHEIDFIRFRTLVEEGSDKDFQNESTFENLGEIYGFISPELGTIKKQQKNICRDQFSRYVTLDETWQFISALENLEVMCEYVIAHHGIACFSATVLNNVAGFLYIFVHWAFSPCCIIRFR</sequence>
<proteinExistence type="predicted"/>
<accession>A0A5J4TJ36</accession>
<dbReference type="EMBL" id="SNRW01029886">
    <property type="protein sequence ID" value="KAA6358414.1"/>
    <property type="molecule type" value="Genomic_DNA"/>
</dbReference>
<dbReference type="Proteomes" id="UP000324800">
    <property type="component" value="Unassembled WGS sequence"/>
</dbReference>
<name>A0A5J4TJ36_9EUKA</name>
<reference evidence="1 2" key="1">
    <citation type="submission" date="2019-03" db="EMBL/GenBank/DDBJ databases">
        <title>Single cell metagenomics reveals metabolic interactions within the superorganism composed of flagellate Streblomastix strix and complex community of Bacteroidetes bacteria on its surface.</title>
        <authorList>
            <person name="Treitli S.C."/>
            <person name="Kolisko M."/>
            <person name="Husnik F."/>
            <person name="Keeling P."/>
            <person name="Hampl V."/>
        </authorList>
    </citation>
    <scope>NUCLEOTIDE SEQUENCE [LARGE SCALE GENOMIC DNA]</scope>
    <source>
        <strain evidence="1">ST1C</strain>
    </source>
</reference>
<feature type="non-terminal residue" evidence="1">
    <location>
        <position position="124"/>
    </location>
</feature>